<reference evidence="1" key="2">
    <citation type="submission" date="2020-01" db="EMBL/GenBank/DDBJ databases">
        <authorList>
            <person name="Campanaro S."/>
        </authorList>
    </citation>
    <scope>NUCLEOTIDE SEQUENCE</scope>
    <source>
        <strain evidence="1">AS06rmzACSIP_7</strain>
    </source>
</reference>
<dbReference type="AlphaFoldDB" id="A0A971M5N8"/>
<name>A0A971M5N8_9BACT</name>
<reference evidence="1" key="1">
    <citation type="journal article" date="2020" name="Biotechnol. Biofuels">
        <title>New insights from the biogas microbiome by comprehensive genome-resolved metagenomics of nearly 1600 species originating from multiple anaerobic digesters.</title>
        <authorList>
            <person name="Campanaro S."/>
            <person name="Treu L."/>
            <person name="Rodriguez-R L.M."/>
            <person name="Kovalovszki A."/>
            <person name="Ziels R.M."/>
            <person name="Maus I."/>
            <person name="Zhu X."/>
            <person name="Kougias P.G."/>
            <person name="Basile A."/>
            <person name="Luo G."/>
            <person name="Schluter A."/>
            <person name="Konstantinidis K.T."/>
            <person name="Angelidaki I."/>
        </authorList>
    </citation>
    <scope>NUCLEOTIDE SEQUENCE</scope>
    <source>
        <strain evidence="1">AS06rmzACSIP_7</strain>
    </source>
</reference>
<dbReference type="Proteomes" id="UP000777265">
    <property type="component" value="Unassembled WGS sequence"/>
</dbReference>
<protein>
    <submittedName>
        <fullName evidence="1">Uncharacterized protein</fullName>
    </submittedName>
</protein>
<proteinExistence type="predicted"/>
<accession>A0A971M5N8</accession>
<sequence length="120" mass="13272">MNIHNASATLWREVGLNMRALMKKGIGFCVIFVILTLLCVQMAFARDYLFLTGFVKSYDSNTGIVTINVTSEGCKGQREFKMPGDAKEGLDASFIGQQLQFYIDSSACEQGKVYNILGGR</sequence>
<evidence type="ECO:0000313" key="2">
    <source>
        <dbReference type="Proteomes" id="UP000777265"/>
    </source>
</evidence>
<dbReference type="EMBL" id="JAAYEE010000239">
    <property type="protein sequence ID" value="NLW36353.1"/>
    <property type="molecule type" value="Genomic_DNA"/>
</dbReference>
<gene>
    <name evidence="1" type="ORF">GXY80_12900</name>
</gene>
<comment type="caution">
    <text evidence="1">The sequence shown here is derived from an EMBL/GenBank/DDBJ whole genome shotgun (WGS) entry which is preliminary data.</text>
</comment>
<evidence type="ECO:0000313" key="1">
    <source>
        <dbReference type="EMBL" id="NLW36353.1"/>
    </source>
</evidence>
<organism evidence="1 2">
    <name type="scientific">Syntrophorhabdus aromaticivorans</name>
    <dbReference type="NCBI Taxonomy" id="328301"/>
    <lineage>
        <taxon>Bacteria</taxon>
        <taxon>Pseudomonadati</taxon>
        <taxon>Thermodesulfobacteriota</taxon>
        <taxon>Syntrophorhabdia</taxon>
        <taxon>Syntrophorhabdales</taxon>
        <taxon>Syntrophorhabdaceae</taxon>
        <taxon>Syntrophorhabdus</taxon>
    </lineage>
</organism>